<evidence type="ECO:0000313" key="1">
    <source>
        <dbReference type="EMBL" id="GIL52992.1"/>
    </source>
</evidence>
<evidence type="ECO:0000313" key="2">
    <source>
        <dbReference type="Proteomes" id="UP000747399"/>
    </source>
</evidence>
<organism evidence="1 2">
    <name type="scientific">Volvox africanus</name>
    <dbReference type="NCBI Taxonomy" id="51714"/>
    <lineage>
        <taxon>Eukaryota</taxon>
        <taxon>Viridiplantae</taxon>
        <taxon>Chlorophyta</taxon>
        <taxon>core chlorophytes</taxon>
        <taxon>Chlorophyceae</taxon>
        <taxon>CS clade</taxon>
        <taxon>Chlamydomonadales</taxon>
        <taxon>Volvocaceae</taxon>
        <taxon>Volvox</taxon>
    </lineage>
</organism>
<proteinExistence type="predicted"/>
<protein>
    <submittedName>
        <fullName evidence="1">Uncharacterized protein</fullName>
    </submittedName>
</protein>
<dbReference type="EMBL" id="BNCO01000014">
    <property type="protein sequence ID" value="GIL52992.1"/>
    <property type="molecule type" value="Genomic_DNA"/>
</dbReference>
<comment type="caution">
    <text evidence="1">The sequence shown here is derived from an EMBL/GenBank/DDBJ whole genome shotgun (WGS) entry which is preliminary data.</text>
</comment>
<reference evidence="1" key="1">
    <citation type="journal article" date="2021" name="Proc. Natl. Acad. Sci. U.S.A.">
        <title>Three genomes in the algal genus Volvox reveal the fate of a haploid sex-determining region after a transition to homothallism.</title>
        <authorList>
            <person name="Yamamoto K."/>
            <person name="Hamaji T."/>
            <person name="Kawai-Toyooka H."/>
            <person name="Matsuzaki R."/>
            <person name="Takahashi F."/>
            <person name="Nishimura Y."/>
            <person name="Kawachi M."/>
            <person name="Noguchi H."/>
            <person name="Minakuchi Y."/>
            <person name="Umen J.G."/>
            <person name="Toyoda A."/>
            <person name="Nozaki H."/>
        </authorList>
    </citation>
    <scope>NUCLEOTIDE SEQUENCE</scope>
    <source>
        <strain evidence="1">NIES-3780</strain>
    </source>
</reference>
<dbReference type="AlphaFoldDB" id="A0A8J4B4F1"/>
<keyword evidence="2" id="KW-1185">Reference proteome</keyword>
<name>A0A8J4B4F1_9CHLO</name>
<accession>A0A8J4B4F1</accession>
<sequence length="101" mass="10685">MVLYIRGVPKGRDGVNILHMVESVCVYPAAGATEPGLEGGKEPAAEGSCSCRPAVSTRYQAVVGEKGVREAAIARPAPQRWMLSRAFLAPLSNLHFSGDFG</sequence>
<gene>
    <name evidence="1" type="ORF">Vafri_8708</name>
</gene>
<dbReference type="Proteomes" id="UP000747399">
    <property type="component" value="Unassembled WGS sequence"/>
</dbReference>